<sequence>MSVQVIHAGVVYDDKCGQCDVYDDLCQPCQEAREEYDKASEKYDKASEQYEEARSQACENGRGFVVHYWNPDSERRPTTPWEDTLKEYATAYNGEIDVYIVYTDEPFSGSDTRAPVTYFYGEDEGEFSLLEIEKGDWVTGVCEKAGKHVFGSSWEPVTELEEDE</sequence>
<protein>
    <submittedName>
        <fullName evidence="2">Uncharacterized protein</fullName>
    </submittedName>
</protein>
<evidence type="ECO:0000313" key="2">
    <source>
        <dbReference type="EMBL" id="KAB8221920.1"/>
    </source>
</evidence>
<dbReference type="Proteomes" id="UP000326799">
    <property type="component" value="Unassembled WGS sequence"/>
</dbReference>
<evidence type="ECO:0000313" key="3">
    <source>
        <dbReference type="Proteomes" id="UP000326799"/>
    </source>
</evidence>
<evidence type="ECO:0000256" key="1">
    <source>
        <dbReference type="SAM" id="Coils"/>
    </source>
</evidence>
<name>A0A5N6EZG8_9EURO</name>
<dbReference type="AlphaFoldDB" id="A0A5N6EZG8"/>
<reference evidence="2 3" key="1">
    <citation type="submission" date="2019-04" db="EMBL/GenBank/DDBJ databases">
        <title>Fungal friends and foes A comparative genomics study of 23 Aspergillus species from section Flavi.</title>
        <authorList>
            <consortium name="DOE Joint Genome Institute"/>
            <person name="Kjaerbolling I."/>
            <person name="Vesth T.C."/>
            <person name="Frisvad J.C."/>
            <person name="Nybo J.L."/>
            <person name="Theobald S."/>
            <person name="Kildgaard S."/>
            <person name="Petersen T.I."/>
            <person name="Kuo A."/>
            <person name="Sato A."/>
            <person name="Lyhne E.K."/>
            <person name="Kogle M.E."/>
            <person name="Wiebenga A."/>
            <person name="Kun R.S."/>
            <person name="Lubbers R.J."/>
            <person name="Makela M.R."/>
            <person name="Barry K."/>
            <person name="Chovatia M."/>
            <person name="Clum A."/>
            <person name="Daum C."/>
            <person name="Haridas S."/>
            <person name="He G."/>
            <person name="LaButti K."/>
            <person name="Lipzen A."/>
            <person name="Mondo S."/>
            <person name="Pangilinan J."/>
            <person name="Riley R."/>
            <person name="Salamov A."/>
            <person name="Simmons B.A."/>
            <person name="Magnuson J.K."/>
            <person name="Henrissat B."/>
            <person name="Mortensen U.H."/>
            <person name="Larsen T.O."/>
            <person name="De vries R.P."/>
            <person name="Grigoriev I.V."/>
            <person name="Machida M."/>
            <person name="Baker S.E."/>
            <person name="Andersen M.R."/>
        </authorList>
    </citation>
    <scope>NUCLEOTIDE SEQUENCE [LARGE SCALE GENOMIC DNA]</scope>
    <source>
        <strain evidence="2 3">CBS 126849</strain>
    </source>
</reference>
<keyword evidence="3" id="KW-1185">Reference proteome</keyword>
<feature type="coiled-coil region" evidence="1">
    <location>
        <begin position="29"/>
        <end position="56"/>
    </location>
</feature>
<dbReference type="EMBL" id="ML733416">
    <property type="protein sequence ID" value="KAB8221920.1"/>
    <property type="molecule type" value="Genomic_DNA"/>
</dbReference>
<accession>A0A5N6EZG8</accession>
<gene>
    <name evidence="2" type="ORF">BDV33DRAFT_201922</name>
</gene>
<proteinExistence type="predicted"/>
<organism evidence="2 3">
    <name type="scientific">Aspergillus novoparasiticus</name>
    <dbReference type="NCBI Taxonomy" id="986946"/>
    <lineage>
        <taxon>Eukaryota</taxon>
        <taxon>Fungi</taxon>
        <taxon>Dikarya</taxon>
        <taxon>Ascomycota</taxon>
        <taxon>Pezizomycotina</taxon>
        <taxon>Eurotiomycetes</taxon>
        <taxon>Eurotiomycetidae</taxon>
        <taxon>Eurotiales</taxon>
        <taxon>Aspergillaceae</taxon>
        <taxon>Aspergillus</taxon>
        <taxon>Aspergillus subgen. Circumdati</taxon>
    </lineage>
</organism>
<keyword evidence="1" id="KW-0175">Coiled coil</keyword>